<evidence type="ECO:0000313" key="4">
    <source>
        <dbReference type="Proteomes" id="UP000750711"/>
    </source>
</evidence>
<keyword evidence="2" id="KW-0732">Signal</keyword>
<evidence type="ECO:0000256" key="1">
    <source>
        <dbReference type="SAM" id="MobiDB-lite"/>
    </source>
</evidence>
<organism evidence="3 4">
    <name type="scientific">Trichoglossum hirsutum</name>
    <dbReference type="NCBI Taxonomy" id="265104"/>
    <lineage>
        <taxon>Eukaryota</taxon>
        <taxon>Fungi</taxon>
        <taxon>Dikarya</taxon>
        <taxon>Ascomycota</taxon>
        <taxon>Pezizomycotina</taxon>
        <taxon>Geoglossomycetes</taxon>
        <taxon>Geoglossales</taxon>
        <taxon>Geoglossaceae</taxon>
        <taxon>Trichoglossum</taxon>
    </lineage>
</organism>
<protein>
    <submittedName>
        <fullName evidence="3">Uncharacterized protein</fullName>
    </submittedName>
</protein>
<feature type="compositionally biased region" description="Polar residues" evidence="1">
    <location>
        <begin position="175"/>
        <end position="211"/>
    </location>
</feature>
<feature type="region of interest" description="Disordered" evidence="1">
    <location>
        <begin position="498"/>
        <end position="524"/>
    </location>
</feature>
<name>A0A9P8LHF2_9PEZI</name>
<dbReference type="Proteomes" id="UP000750711">
    <property type="component" value="Unassembled WGS sequence"/>
</dbReference>
<feature type="compositionally biased region" description="Low complexity" evidence="1">
    <location>
        <begin position="155"/>
        <end position="170"/>
    </location>
</feature>
<feature type="region of interest" description="Disordered" evidence="1">
    <location>
        <begin position="334"/>
        <end position="404"/>
    </location>
</feature>
<dbReference type="EMBL" id="JAGHQM010000092">
    <property type="protein sequence ID" value="KAH0565466.1"/>
    <property type="molecule type" value="Genomic_DNA"/>
</dbReference>
<feature type="chain" id="PRO_5040337973" evidence="2">
    <location>
        <begin position="19"/>
        <end position="757"/>
    </location>
</feature>
<feature type="signal peptide" evidence="2">
    <location>
        <begin position="1"/>
        <end position="18"/>
    </location>
</feature>
<feature type="compositionally biased region" description="Low complexity" evidence="1">
    <location>
        <begin position="504"/>
        <end position="524"/>
    </location>
</feature>
<feature type="compositionally biased region" description="Polar residues" evidence="1">
    <location>
        <begin position="390"/>
        <end position="404"/>
    </location>
</feature>
<keyword evidence="4" id="KW-1185">Reference proteome</keyword>
<gene>
    <name evidence="3" type="ORF">GP486_001147</name>
</gene>
<sequence length="757" mass="78492">MWAPILSIVALFLSVTAAQTPVHCDHNRRPSPFPEVSNLVRLVNDSKVSACQHLRPSASGTASATFQGYVLYGAFDPKTSPNATTRCQQAIDMIVNQCILNGTTYGGEFDEDGSMFNLTNDKAPDSPILSGIGVQPTTLHTSRTKGTVSSSGTPLILSQSGSSSLSLSPSGVAGANTTTTPSASLPSIAATANPSGNQGASSLTASSTPMSNVTQPDAVAFHVPTLTATVSLALPLPTATASITATSGFIVTNPKNPKETVGFTSTTIPPSQRSNFPDSSDHNPALLVVGGLLSENMPYPTLADIDDPVSMIGGTLFFAPATGLVSSASLSAQNSTASSTRSTDPASTVIPETSSISRPSPLTTTPPPSSPSRGTKTSGSPTSTAPSGTLNCHQNIPTEGPSSQDIANSLKKNGGVSNVCAAKFNGSGNSKQETFNHGQLNIVVSRSSEKVALRYCEDAMNAIINVCVLSSHDYGGVWTLDGEAYNITNIVFPNNPLIPGLDGGSQPSTTPKPGGTKPSPTLGPARTVTTDGGICIIQPDSNDPFCTPTSTPIPNPNGTNIHVNSGCISINGSPRCQGTSPYNVASQNQQYSQATIYAKFDVNVTIAGDVTPGCELNARWPSNYGDIYFGEDNCLYDGEGKRIYDECCNGSTNAKIQNPYQTVNTLCFSDDGPLKLYISYTIFINGWASDGGTKLKQEIGGCGAVTAWKFQNTINKDTNNSRARYQYVATFNIDSLVKGGCVGRAIGSAGGPSGVGC</sequence>
<evidence type="ECO:0000256" key="2">
    <source>
        <dbReference type="SAM" id="SignalP"/>
    </source>
</evidence>
<comment type="caution">
    <text evidence="3">The sequence shown here is derived from an EMBL/GenBank/DDBJ whole genome shotgun (WGS) entry which is preliminary data.</text>
</comment>
<feature type="compositionally biased region" description="Low complexity" evidence="1">
    <location>
        <begin position="371"/>
        <end position="389"/>
    </location>
</feature>
<evidence type="ECO:0000313" key="3">
    <source>
        <dbReference type="EMBL" id="KAH0565466.1"/>
    </source>
</evidence>
<feature type="compositionally biased region" description="Polar residues" evidence="1">
    <location>
        <begin position="135"/>
        <end position="153"/>
    </location>
</feature>
<proteinExistence type="predicted"/>
<feature type="compositionally biased region" description="Polar residues" evidence="1">
    <location>
        <begin position="334"/>
        <end position="352"/>
    </location>
</feature>
<reference evidence="3" key="1">
    <citation type="submission" date="2021-03" db="EMBL/GenBank/DDBJ databases">
        <title>Comparative genomics and phylogenomic investigation of the class Geoglossomycetes provide insights into ecological specialization and systematics.</title>
        <authorList>
            <person name="Melie T."/>
            <person name="Pirro S."/>
            <person name="Miller A.N."/>
            <person name="Quandt A."/>
        </authorList>
    </citation>
    <scope>NUCLEOTIDE SEQUENCE</scope>
    <source>
        <strain evidence="3">CAQ_001_2017</strain>
    </source>
</reference>
<dbReference type="AlphaFoldDB" id="A0A9P8LHF2"/>
<feature type="compositionally biased region" description="Low complexity" evidence="1">
    <location>
        <begin position="353"/>
        <end position="363"/>
    </location>
</feature>
<feature type="region of interest" description="Disordered" evidence="1">
    <location>
        <begin position="133"/>
        <end position="211"/>
    </location>
</feature>
<accession>A0A9P8LHF2</accession>